<feature type="compositionally biased region" description="Polar residues" evidence="5">
    <location>
        <begin position="1"/>
        <end position="10"/>
    </location>
</feature>
<dbReference type="PANTHER" id="PTHR32071:SF57">
    <property type="entry name" value="C4-DICARBOXYLATE TRANSPORT TRANSCRIPTIONAL REGULATORY PROTEIN DCTD"/>
    <property type="match status" value="1"/>
</dbReference>
<dbReference type="Pfam" id="PF25601">
    <property type="entry name" value="AAA_lid_14"/>
    <property type="match status" value="1"/>
</dbReference>
<evidence type="ECO:0000256" key="3">
    <source>
        <dbReference type="ARBA" id="ARBA00023015"/>
    </source>
</evidence>
<dbReference type="GO" id="GO:0006355">
    <property type="term" value="P:regulation of DNA-templated transcription"/>
    <property type="evidence" value="ECO:0007669"/>
    <property type="project" value="InterPro"/>
</dbReference>
<dbReference type="GO" id="GO:0043565">
    <property type="term" value="F:sequence-specific DNA binding"/>
    <property type="evidence" value="ECO:0007669"/>
    <property type="project" value="InterPro"/>
</dbReference>
<dbReference type="Gene3D" id="1.10.10.60">
    <property type="entry name" value="Homeodomain-like"/>
    <property type="match status" value="1"/>
</dbReference>
<dbReference type="SUPFAM" id="SSF52540">
    <property type="entry name" value="P-loop containing nucleoside triphosphate hydrolases"/>
    <property type="match status" value="1"/>
</dbReference>
<evidence type="ECO:0000259" key="6">
    <source>
        <dbReference type="PROSITE" id="PS50045"/>
    </source>
</evidence>
<dbReference type="InterPro" id="IPR003593">
    <property type="entry name" value="AAA+_ATPase"/>
</dbReference>
<dbReference type="Gene3D" id="1.10.8.60">
    <property type="match status" value="1"/>
</dbReference>
<evidence type="ECO:0000313" key="7">
    <source>
        <dbReference type="EMBL" id="NYF90452.1"/>
    </source>
</evidence>
<dbReference type="SUPFAM" id="SSF46689">
    <property type="entry name" value="Homeodomain-like"/>
    <property type="match status" value="1"/>
</dbReference>
<name>A0A852VM17_9BACT</name>
<keyword evidence="3" id="KW-0805">Transcription regulation</keyword>
<comment type="caution">
    <text evidence="7">The sequence shown here is derived from an EMBL/GenBank/DDBJ whole genome shotgun (WGS) entry which is preliminary data.</text>
</comment>
<dbReference type="Pfam" id="PF00158">
    <property type="entry name" value="Sigma54_activat"/>
    <property type="match status" value="1"/>
</dbReference>
<keyword evidence="7" id="KW-0238">DNA-binding</keyword>
<evidence type="ECO:0000256" key="5">
    <source>
        <dbReference type="SAM" id="MobiDB-lite"/>
    </source>
</evidence>
<keyword evidence="4" id="KW-0804">Transcription</keyword>
<keyword evidence="1" id="KW-0547">Nucleotide-binding</keyword>
<dbReference type="InterPro" id="IPR002197">
    <property type="entry name" value="HTH_Fis"/>
</dbReference>
<proteinExistence type="predicted"/>
<dbReference type="SMART" id="SM00382">
    <property type="entry name" value="AAA"/>
    <property type="match status" value="1"/>
</dbReference>
<evidence type="ECO:0000313" key="8">
    <source>
        <dbReference type="Proteomes" id="UP000564385"/>
    </source>
</evidence>
<dbReference type="GO" id="GO:0005524">
    <property type="term" value="F:ATP binding"/>
    <property type="evidence" value="ECO:0007669"/>
    <property type="project" value="UniProtKB-KW"/>
</dbReference>
<keyword evidence="2" id="KW-0067">ATP-binding</keyword>
<dbReference type="Gene3D" id="3.40.50.300">
    <property type="entry name" value="P-loop containing nucleotide triphosphate hydrolases"/>
    <property type="match status" value="1"/>
</dbReference>
<dbReference type="InterPro" id="IPR002078">
    <property type="entry name" value="Sigma_54_int"/>
</dbReference>
<gene>
    <name evidence="7" type="ORF">HDF08_002554</name>
</gene>
<dbReference type="AlphaFoldDB" id="A0A852VM17"/>
<dbReference type="Pfam" id="PF02954">
    <property type="entry name" value="HTH_8"/>
    <property type="match status" value="1"/>
</dbReference>
<dbReference type="CDD" id="cd00009">
    <property type="entry name" value="AAA"/>
    <property type="match status" value="1"/>
</dbReference>
<evidence type="ECO:0000256" key="4">
    <source>
        <dbReference type="ARBA" id="ARBA00023163"/>
    </source>
</evidence>
<evidence type="ECO:0000256" key="1">
    <source>
        <dbReference type="ARBA" id="ARBA00022741"/>
    </source>
</evidence>
<dbReference type="PANTHER" id="PTHR32071">
    <property type="entry name" value="TRANSCRIPTIONAL REGULATORY PROTEIN"/>
    <property type="match status" value="1"/>
</dbReference>
<feature type="domain" description="Sigma-54 factor interaction" evidence="6">
    <location>
        <begin position="29"/>
        <end position="261"/>
    </location>
</feature>
<feature type="region of interest" description="Disordered" evidence="5">
    <location>
        <begin position="1"/>
        <end position="25"/>
    </location>
</feature>
<evidence type="ECO:0000256" key="2">
    <source>
        <dbReference type="ARBA" id="ARBA00022840"/>
    </source>
</evidence>
<dbReference type="InterPro" id="IPR009057">
    <property type="entry name" value="Homeodomain-like_sf"/>
</dbReference>
<reference evidence="7 8" key="1">
    <citation type="submission" date="2020-07" db="EMBL/GenBank/DDBJ databases">
        <title>Genomic Encyclopedia of Type Strains, Phase IV (KMG-V): Genome sequencing to study the core and pangenomes of soil and plant-associated prokaryotes.</title>
        <authorList>
            <person name="Whitman W."/>
        </authorList>
    </citation>
    <scope>NUCLEOTIDE SEQUENCE [LARGE SCALE GENOMIC DNA]</scope>
    <source>
        <strain evidence="7 8">M8UP22</strain>
    </source>
</reference>
<dbReference type="PROSITE" id="PS50045">
    <property type="entry name" value="SIGMA54_INTERACT_4"/>
    <property type="match status" value="1"/>
</dbReference>
<dbReference type="InterPro" id="IPR058031">
    <property type="entry name" value="AAA_lid_NorR"/>
</dbReference>
<dbReference type="Proteomes" id="UP000564385">
    <property type="component" value="Unassembled WGS sequence"/>
</dbReference>
<protein>
    <submittedName>
        <fullName evidence="7">DNA-binding NtrC family response regulator</fullName>
    </submittedName>
</protein>
<dbReference type="InterPro" id="IPR027417">
    <property type="entry name" value="P-loop_NTPase"/>
</dbReference>
<sequence>MSITRSTTILDPSPAPIEEPWPEGSGLEIVGSSAEMRRLRLQVRRIGPHFRTVLVHGEAGTGKEQVARALHGMSHAADGPFVVCHGAALEEAIAGHLKENDWSSHPADAIGCLARMAQRGTLFLDGIHEMPLQTQLRLLRLLQRHDSTQNHIEASRPNLHDMRPNLRMIAASSENLKILSSAGRFQPELYQRFAMVEITLPPLRDRREDIPDLTKFFISQLAPLYERKVLAVSDEALERMLSYSWPGNVSELKGVVRSSISQVEGDRLESHHLPMLAQENPPTSASDATAKSAKLQDVIEQHVLRVLKGCGGNKVRAAETLGISRSTLYRMLDASVSTILQ</sequence>
<dbReference type="EMBL" id="JACCCU010000002">
    <property type="protein sequence ID" value="NYF90452.1"/>
    <property type="molecule type" value="Genomic_DNA"/>
</dbReference>
<accession>A0A852VM17</accession>
<organism evidence="7 8">
    <name type="scientific">Tunturiibacter lichenicola</name>
    <dbReference type="NCBI Taxonomy" id="2051959"/>
    <lineage>
        <taxon>Bacteria</taxon>
        <taxon>Pseudomonadati</taxon>
        <taxon>Acidobacteriota</taxon>
        <taxon>Terriglobia</taxon>
        <taxon>Terriglobales</taxon>
        <taxon>Acidobacteriaceae</taxon>
        <taxon>Tunturiibacter</taxon>
    </lineage>
</organism>